<dbReference type="Proteomes" id="UP000199513">
    <property type="component" value="Unassembled WGS sequence"/>
</dbReference>
<dbReference type="SUPFAM" id="SSF46785">
    <property type="entry name" value="Winged helix' DNA-binding domain"/>
    <property type="match status" value="1"/>
</dbReference>
<sequence>MEDNKKKQSLDFSVKAAWLAIAKMYNALGADHHVTHSIGYVLLNIDKEHGTPATKIAPLMGMEARSLSRMLKMMEDEQMIYRQIDKKDKRKVLVCLTEKGKEKREFARQVVKEFNRKVKEQLTQEQLAHFFQVIEKINEVAEAYKLPQQEEILLTEVL</sequence>
<evidence type="ECO:0000313" key="6">
    <source>
        <dbReference type="Proteomes" id="UP000199513"/>
    </source>
</evidence>
<dbReference type="Pfam" id="PF01047">
    <property type="entry name" value="MarR"/>
    <property type="match status" value="1"/>
</dbReference>
<reference evidence="5 6" key="1">
    <citation type="submission" date="2016-10" db="EMBL/GenBank/DDBJ databases">
        <authorList>
            <person name="de Groot N.N."/>
        </authorList>
    </citation>
    <scope>NUCLEOTIDE SEQUENCE [LARGE SCALE GENOMIC DNA]</scope>
    <source>
        <strain>GEY</strain>
        <strain evidence="6">DSM 9560</strain>
    </source>
</reference>
<feature type="domain" description="HTH marR-type" evidence="4">
    <location>
        <begin position="1"/>
        <end position="139"/>
    </location>
</feature>
<dbReference type="RefSeq" id="WP_091544776.1">
    <property type="nucleotide sequence ID" value="NZ_FONY01000016.1"/>
</dbReference>
<dbReference type="Gene3D" id="1.10.10.10">
    <property type="entry name" value="Winged helix-like DNA-binding domain superfamily/Winged helix DNA-binding domain"/>
    <property type="match status" value="1"/>
</dbReference>
<evidence type="ECO:0000256" key="1">
    <source>
        <dbReference type="ARBA" id="ARBA00023015"/>
    </source>
</evidence>
<evidence type="ECO:0000256" key="3">
    <source>
        <dbReference type="ARBA" id="ARBA00023163"/>
    </source>
</evidence>
<dbReference type="GO" id="GO:0003677">
    <property type="term" value="F:DNA binding"/>
    <property type="evidence" value="ECO:0007669"/>
    <property type="project" value="UniProtKB-KW"/>
</dbReference>
<dbReference type="AlphaFoldDB" id="A0A1I2FZD3"/>
<keyword evidence="6" id="KW-1185">Reference proteome</keyword>
<dbReference type="GO" id="GO:0003700">
    <property type="term" value="F:DNA-binding transcription factor activity"/>
    <property type="evidence" value="ECO:0007669"/>
    <property type="project" value="InterPro"/>
</dbReference>
<accession>A0A1I2FZD3</accession>
<protein>
    <submittedName>
        <fullName evidence="5">DNA-binding transcriptional regulator, MarR family</fullName>
    </submittedName>
</protein>
<dbReference type="PANTHER" id="PTHR42756:SF1">
    <property type="entry name" value="TRANSCRIPTIONAL REPRESSOR OF EMRAB OPERON"/>
    <property type="match status" value="1"/>
</dbReference>
<evidence type="ECO:0000259" key="4">
    <source>
        <dbReference type="PROSITE" id="PS50995"/>
    </source>
</evidence>
<dbReference type="STRING" id="1003.SAMN04488541_101611"/>
<keyword evidence="2 5" id="KW-0238">DNA-binding</keyword>
<gene>
    <name evidence="5" type="ORF">SAMN04488541_101611</name>
</gene>
<evidence type="ECO:0000313" key="5">
    <source>
        <dbReference type="EMBL" id="SFF10692.1"/>
    </source>
</evidence>
<dbReference type="InterPro" id="IPR000835">
    <property type="entry name" value="HTH_MarR-typ"/>
</dbReference>
<evidence type="ECO:0000256" key="2">
    <source>
        <dbReference type="ARBA" id="ARBA00023125"/>
    </source>
</evidence>
<keyword evidence="3" id="KW-0804">Transcription</keyword>
<dbReference type="SMART" id="SM00347">
    <property type="entry name" value="HTH_MARR"/>
    <property type="match status" value="1"/>
</dbReference>
<dbReference type="OrthoDB" id="1467380at2"/>
<dbReference type="EMBL" id="FONY01000016">
    <property type="protein sequence ID" value="SFF10692.1"/>
    <property type="molecule type" value="Genomic_DNA"/>
</dbReference>
<dbReference type="InterPro" id="IPR036390">
    <property type="entry name" value="WH_DNA-bd_sf"/>
</dbReference>
<keyword evidence="1" id="KW-0805">Transcription regulation</keyword>
<dbReference type="InterPro" id="IPR036388">
    <property type="entry name" value="WH-like_DNA-bd_sf"/>
</dbReference>
<dbReference type="PROSITE" id="PS50995">
    <property type="entry name" value="HTH_MARR_2"/>
    <property type="match status" value="1"/>
</dbReference>
<dbReference type="PANTHER" id="PTHR42756">
    <property type="entry name" value="TRANSCRIPTIONAL REGULATOR, MARR"/>
    <property type="match status" value="1"/>
</dbReference>
<dbReference type="PRINTS" id="PR00598">
    <property type="entry name" value="HTHMARR"/>
</dbReference>
<proteinExistence type="predicted"/>
<organism evidence="5 6">
    <name type="scientific">Thermoflexibacter ruber</name>
    <dbReference type="NCBI Taxonomy" id="1003"/>
    <lineage>
        <taxon>Bacteria</taxon>
        <taxon>Pseudomonadati</taxon>
        <taxon>Bacteroidota</taxon>
        <taxon>Cytophagia</taxon>
        <taxon>Cytophagales</taxon>
        <taxon>Thermoflexibacteraceae</taxon>
        <taxon>Thermoflexibacter</taxon>
    </lineage>
</organism>
<name>A0A1I2FZD3_9BACT</name>